<accession>A0ABS6WA44</accession>
<keyword evidence="2" id="KW-0812">Transmembrane</keyword>
<organism evidence="4 5">
    <name type="scientific">Bifidobacterium phasiani</name>
    <dbReference type="NCBI Taxonomy" id="2834431"/>
    <lineage>
        <taxon>Bacteria</taxon>
        <taxon>Bacillati</taxon>
        <taxon>Actinomycetota</taxon>
        <taxon>Actinomycetes</taxon>
        <taxon>Bifidobacteriales</taxon>
        <taxon>Bifidobacteriaceae</taxon>
        <taxon>Bifidobacterium</taxon>
    </lineage>
</organism>
<feature type="domain" description="PA14" evidence="3">
    <location>
        <begin position="212"/>
        <end position="405"/>
    </location>
</feature>
<comment type="caution">
    <text evidence="4">The sequence shown here is derived from an EMBL/GenBank/DDBJ whole genome shotgun (WGS) entry which is preliminary data.</text>
</comment>
<keyword evidence="5" id="KW-1185">Reference proteome</keyword>
<dbReference type="InterPro" id="IPR041033">
    <property type="entry name" value="SpaA_PFL_dom_1"/>
</dbReference>
<evidence type="ECO:0000259" key="3">
    <source>
        <dbReference type="PROSITE" id="PS51820"/>
    </source>
</evidence>
<name>A0ABS6WA44_9BIFI</name>
<keyword evidence="2" id="KW-0472">Membrane</keyword>
<evidence type="ECO:0000313" key="5">
    <source>
        <dbReference type="Proteomes" id="UP000812844"/>
    </source>
</evidence>
<evidence type="ECO:0000256" key="1">
    <source>
        <dbReference type="SAM" id="MobiDB-lite"/>
    </source>
</evidence>
<reference evidence="4 5" key="1">
    <citation type="submission" date="2021-05" db="EMBL/GenBank/DDBJ databases">
        <title>Phylogenetic classification of ten novel species belonging to the genus Bifidobacterium comprising B. colchicus sp. nov., B. abeli sp. nov., B. bicoloris sp. nov., B. guerezis sp. nov., B. rosaliae sp. nov., B. santillanensis sp. nov., B. argentati sp. nov., B. amazzoni sp. nov., B. pluviali sp. nov., and B. pinnaculum sp. nov.</title>
        <authorList>
            <person name="Lugli G.A."/>
            <person name="Ruiz Garcia L."/>
            <person name="Margolles A."/>
            <person name="Ventura M."/>
        </authorList>
    </citation>
    <scope>NUCLEOTIDE SEQUENCE [LARGE SCALE GENOMIC DNA]</scope>
    <source>
        <strain evidence="4 5">6T3</strain>
    </source>
</reference>
<dbReference type="Proteomes" id="UP000812844">
    <property type="component" value="Unassembled WGS sequence"/>
</dbReference>
<evidence type="ECO:0000256" key="2">
    <source>
        <dbReference type="SAM" id="Phobius"/>
    </source>
</evidence>
<feature type="transmembrane region" description="Helical" evidence="2">
    <location>
        <begin position="12"/>
        <end position="35"/>
    </location>
</feature>
<dbReference type="PROSITE" id="PS51820">
    <property type="entry name" value="PA14"/>
    <property type="match status" value="1"/>
</dbReference>
<proteinExistence type="predicted"/>
<feature type="transmembrane region" description="Helical" evidence="2">
    <location>
        <begin position="1839"/>
        <end position="1861"/>
    </location>
</feature>
<dbReference type="InterPro" id="IPR037524">
    <property type="entry name" value="PA14/GLEYA"/>
</dbReference>
<sequence length="1869" mass="193149">MASITGQHRRKGFAGGLHIVVAFVIALAMVVSGAVTSVAQAAIADYTVQGVSPRGTTINVFDYWIDSRDANDQGNPSNWQNRGINAGHALKFGQGMGTTEDENVVNSTTVNHWTGDAAPRQGIVSAELGEDGYPALSGVGQGNQSIGTESLAYLFNSSSGDGKAAYTDVDGLLQVDGQGYYYYNSQRNFAEFDDDGSGSGSFTLYNTWGVTAAGSSPNGQFFPFNTGAQVFDEANGELDRKGTKSTDSVVNHYFGLSMSTRFVQQYGGHTDEERDTPVTYNFSGDDDVWVFIDGVLVGDLGGIHDKTSLEINFATGRVYVYADANNNNQYDQGETVYNGSNGNGQTLADIMTAAGVTSGLDGDTLADDTYHTLDFFYLERGNTDSNMSLKYNLVNIPESGVLKVDQSGRTIEGVGFELYPTGADYAVDENGAYYTGSTDANGELVFTTTEGSGDGSPMPVTLEQLEAISSYWVLRETDVPEGYRNPGDIQLRFEDGVLLSSNAWSTGAWSQPHVTATATDTVYKYGDDSTFFEDSSGTMFAVVLQKQDDGSWAPVSGDAMSGWTVGASLNDDTEISESLLAAAKADPYPFVLGSGGAYEVDIEDLPGDITTYAYMLRQNGGDANAAKYTVAYYRTGADSLAGATAGNTVRLDPDHGDNGGFDRVFSVTLNVANIKNELSLVKTDAESGEPIEGVTFKLYQDADGDGVPDVSGGGAGAEPISTLATDSNGTLQVYSDADAQILANGRYVLVETAPDGYVDEHTTIRIVVDNSGVYADAGNANDNVTVETSVGSLVAGMRGFAADDDVDATLHDVQAQPQTATNLPSLEAQASWGNVDGTAAIHYHYDSASGLAYQPTDESVVSYTALSGWSRLDITQCTDEHDEDSGALGEAGNKQDLEGQSLNALFTGAVTIHVTNRKDRTPATLGGDTALLVQKTVTGANTDVDFAFSLTLKSGDPEAVFKGDAATAAAGNVNDRFGDGMSVTMADPWAAGDSRTASFGDIAFTEAGTYVFEVKETTEDPDPTNGWTYDNDSARTITVTVGVDETGGLEVTDVTYDNANARTEADQAVTDAAAFTNSYATGSIDYGALVDLQITKTLNGRDMTKGQFIFTVTPNATETATAKDAADKLGIDESGATVDTPAAEDGATAAVSLLNGKTVTFTQADAGKTFSYMVKENAPESDADGYTYDRDVYTVEIAVRDNGDGTLSAVTTVSNGGGYTQSQTVSSGAASTVRATLTIPFVNSYEATTDREDGSSGAAAVSATKSLTGRDLQAGEFSFAVAPRTANGLLDPVATATNAADGTVDFGGLGYTTADTGTATLVSLPQAVAGGYASEGVNAGGKRTWTVQYTAYEATDSLPAGVSANARSVDFTVTVVDNGDGTLSATADLPEGGIAFTNTYSTGDAPVSVTPSGSKSFVYADGEAADPDFEGRFTFTLSSDDPTAPMPTGDGATATNDANGNVTFGAIAFGLDDLAGVETAADGSRSKTFTYTVTESGSVDSVTNDATATRTFTITLTDDGQGHLTAVADPASGPLFAFTNTYTPGGESSPTGEGGVSVTKTLTGRDLKDGEFSFTMTGVSDNAQGMTATGTNDADGTVTFGTVSFDAPGTYTFAIAEDHTGETFDGVTYDRTTYTATAEVTDNGDGTLAVAWSLSDADGDPVDAVTFENAYRATMATPVTLGATKMLSGAELTDGRFTFQLTGADADTPMPAGAADGAATATNAADGTVSFGGIAYTAAGTYTYTLAEVDDGQDGVTYDDTSYTVTVTVTDDGDGTLSAAVDYGDADGATFDNVYTAPSDPGESGEPGDSGDEGDGGATDDGGSAAESGGDGVLTQTGAAVLGVAAAIVALVAIAGVLLAVRRRASGRR</sequence>
<evidence type="ECO:0000313" key="4">
    <source>
        <dbReference type="EMBL" id="MBW3083370.1"/>
    </source>
</evidence>
<gene>
    <name evidence="4" type="ORF">KIH73_08340</name>
</gene>
<dbReference type="InterPro" id="IPR022464">
    <property type="entry name" value="Strep_pil_isopept_link"/>
</dbReference>
<keyword evidence="2" id="KW-1133">Transmembrane helix</keyword>
<protein>
    <recommendedName>
        <fullName evidence="3">PA14 domain-containing protein</fullName>
    </recommendedName>
</protein>
<dbReference type="EMBL" id="JAHBBD010000020">
    <property type="protein sequence ID" value="MBW3083370.1"/>
    <property type="molecule type" value="Genomic_DNA"/>
</dbReference>
<dbReference type="Pfam" id="PF17802">
    <property type="entry name" value="SpaA"/>
    <property type="match status" value="1"/>
</dbReference>
<dbReference type="RefSeq" id="WP_219082430.1">
    <property type="nucleotide sequence ID" value="NZ_JAHBBD010000020.1"/>
</dbReference>
<dbReference type="Pfam" id="PF12892">
    <property type="entry name" value="FctA"/>
    <property type="match status" value="6"/>
</dbReference>
<feature type="region of interest" description="Disordered" evidence="1">
    <location>
        <begin position="1794"/>
        <end position="1831"/>
    </location>
</feature>
<dbReference type="NCBIfam" id="TIGR03786">
    <property type="entry name" value="strep_pil_rpt"/>
    <property type="match status" value="3"/>
</dbReference>